<proteinExistence type="predicted"/>
<dbReference type="EMBL" id="RJJT01000012">
    <property type="protein sequence ID" value="RSB75816.1"/>
    <property type="molecule type" value="Genomic_DNA"/>
</dbReference>
<dbReference type="AlphaFoldDB" id="A0A427MXC2"/>
<gene>
    <name evidence="2" type="ORF">EFD55_18540</name>
</gene>
<name>A0A427MXC2_9HYPH</name>
<dbReference type="Proteomes" id="UP000277279">
    <property type="component" value="Unassembled WGS sequence"/>
</dbReference>
<evidence type="ECO:0000256" key="1">
    <source>
        <dbReference type="SAM" id="MobiDB-lite"/>
    </source>
</evidence>
<feature type="region of interest" description="Disordered" evidence="1">
    <location>
        <begin position="134"/>
        <end position="153"/>
    </location>
</feature>
<comment type="caution">
    <text evidence="2">The sequence shown here is derived from an EMBL/GenBank/DDBJ whole genome shotgun (WGS) entry which is preliminary data.</text>
</comment>
<evidence type="ECO:0000313" key="2">
    <source>
        <dbReference type="EMBL" id="RSB75816.1"/>
    </source>
</evidence>
<sequence>MTAPWEEWVGMPEVDLFAFRVPWVHTVSDDLFVRIEAPPLSSTLSFTQDYYAHHDGSTEEYTRRLTLPIDDQATLKLNDWQNSRWAAFERARLSVLFETPIEHFLVRGFATEGIDSFLAHMTAEAALGMRGDFRGQGAPSVPPKKSAGRNAGAHRLACRSRRIEGF</sequence>
<accession>A0A427MXC2</accession>
<evidence type="ECO:0000313" key="3">
    <source>
        <dbReference type="Proteomes" id="UP000277279"/>
    </source>
</evidence>
<protein>
    <submittedName>
        <fullName evidence="2">Uncharacterized protein</fullName>
    </submittedName>
</protein>
<organism evidence="2 3">
    <name type="scientific">Rhizobium pisi</name>
    <dbReference type="NCBI Taxonomy" id="574561"/>
    <lineage>
        <taxon>Bacteria</taxon>
        <taxon>Pseudomonadati</taxon>
        <taxon>Pseudomonadota</taxon>
        <taxon>Alphaproteobacteria</taxon>
        <taxon>Hyphomicrobiales</taxon>
        <taxon>Rhizobiaceae</taxon>
        <taxon>Rhizobium/Agrobacterium group</taxon>
        <taxon>Rhizobium</taxon>
    </lineage>
</organism>
<reference evidence="2 3" key="1">
    <citation type="submission" date="2018-11" db="EMBL/GenBank/DDBJ databases">
        <authorList>
            <person name="Huo Y."/>
        </authorList>
    </citation>
    <scope>NUCLEOTIDE SEQUENCE [LARGE SCALE GENOMIC DNA]</scope>
    <source>
        <strain evidence="2 3">DSM 30132</strain>
    </source>
</reference>